<accession>E0VM37</accession>
<dbReference type="EnsemblMetazoa" id="PHUM300290-RA">
    <property type="protein sequence ID" value="PHUM300290-PA"/>
    <property type="gene ID" value="PHUM300290"/>
</dbReference>
<dbReference type="Proteomes" id="UP000009046">
    <property type="component" value="Unassembled WGS sequence"/>
</dbReference>
<evidence type="ECO:0000313" key="3">
    <source>
        <dbReference type="Proteomes" id="UP000009046"/>
    </source>
</evidence>
<evidence type="ECO:0000313" key="2">
    <source>
        <dbReference type="EnsemblMetazoa" id="PHUM300290-PA"/>
    </source>
</evidence>
<dbReference type="AlphaFoldDB" id="E0VM37"/>
<dbReference type="EMBL" id="DS235286">
    <property type="protein sequence ID" value="EEB14443.1"/>
    <property type="molecule type" value="Genomic_DNA"/>
</dbReference>
<dbReference type="VEuPathDB" id="VectorBase:PHUM300290"/>
<sequence>MFYLGGTYTKMAAAAVVVVVLGLATTLYGEELTGNNEESESKKIEFKDESATVSGNGEKTKRGVVKISNADHPSFNYLSSSSSSSSNVVGAGASGNNGVYKSLLSPNVPPFRYIQNNNYQQPFAAGTYVQPSQHSAAQFASQYSFQTSPLTHYFQTPNQLQYVSPSPAVTVTQAPLMKFQTFNGKEFSSSGGVTSDYSSSASVPQHSVQSHQSSTAVSKGSSASVSASADAKQLPLYQMAQPFYYTQQPFFMFFVQPQTSAAATNFLYQQQQPGFNYFFKQQPQFYTFPTSSQFGVYPTGQANQFTYLLPMTVAQSGVTTGTTTGNEIKTTTKSLNSINSQQQSSSYNHKG</sequence>
<reference evidence="1" key="1">
    <citation type="submission" date="2007-04" db="EMBL/GenBank/DDBJ databases">
        <title>Annotation of Pediculus humanus corporis strain USDA.</title>
        <authorList>
            <person name="Kirkness E."/>
            <person name="Hannick L."/>
            <person name="Hass B."/>
            <person name="Bruggner R."/>
            <person name="Lawson D."/>
            <person name="Bidwell S."/>
            <person name="Joardar V."/>
            <person name="Caler E."/>
            <person name="Walenz B."/>
            <person name="Inman J."/>
            <person name="Schobel S."/>
            <person name="Galinsky K."/>
            <person name="Amedeo P."/>
            <person name="Strausberg R."/>
        </authorList>
    </citation>
    <scope>NUCLEOTIDE SEQUENCE</scope>
    <source>
        <strain evidence="1">USDA</strain>
    </source>
</reference>
<dbReference type="RefSeq" id="XP_002427181.1">
    <property type="nucleotide sequence ID" value="XM_002427136.1"/>
</dbReference>
<protein>
    <submittedName>
        <fullName evidence="1 2">Uncharacterized protein</fullName>
    </submittedName>
</protein>
<proteinExistence type="predicted"/>
<keyword evidence="3" id="KW-1185">Reference proteome</keyword>
<dbReference type="CTD" id="8229815"/>
<reference evidence="1" key="2">
    <citation type="submission" date="2007-04" db="EMBL/GenBank/DDBJ databases">
        <title>The genome of the human body louse.</title>
        <authorList>
            <consortium name="The Human Body Louse Genome Consortium"/>
            <person name="Kirkness E."/>
            <person name="Walenz B."/>
            <person name="Hass B."/>
            <person name="Bruggner R."/>
            <person name="Strausberg R."/>
        </authorList>
    </citation>
    <scope>NUCLEOTIDE SEQUENCE</scope>
    <source>
        <strain evidence="1">USDA</strain>
    </source>
</reference>
<gene>
    <name evidence="2" type="primary">8229815</name>
    <name evidence="1" type="ORF">Phum_PHUM300290</name>
</gene>
<dbReference type="KEGG" id="phu:Phum_PHUM300290"/>
<name>E0VM37_PEDHC</name>
<dbReference type="HOGENOM" id="CLU_790635_0_0_1"/>
<dbReference type="InParanoid" id="E0VM37"/>
<dbReference type="EMBL" id="AAZO01003481">
    <property type="status" value="NOT_ANNOTATED_CDS"/>
    <property type="molecule type" value="Genomic_DNA"/>
</dbReference>
<evidence type="ECO:0000313" key="1">
    <source>
        <dbReference type="EMBL" id="EEB14443.1"/>
    </source>
</evidence>
<dbReference type="GeneID" id="8229815"/>
<organism>
    <name type="scientific">Pediculus humanus subsp. corporis</name>
    <name type="common">Body louse</name>
    <dbReference type="NCBI Taxonomy" id="121224"/>
    <lineage>
        <taxon>Eukaryota</taxon>
        <taxon>Metazoa</taxon>
        <taxon>Ecdysozoa</taxon>
        <taxon>Arthropoda</taxon>
        <taxon>Hexapoda</taxon>
        <taxon>Insecta</taxon>
        <taxon>Pterygota</taxon>
        <taxon>Neoptera</taxon>
        <taxon>Paraneoptera</taxon>
        <taxon>Psocodea</taxon>
        <taxon>Troctomorpha</taxon>
        <taxon>Phthiraptera</taxon>
        <taxon>Anoplura</taxon>
        <taxon>Pediculidae</taxon>
        <taxon>Pediculus</taxon>
    </lineage>
</organism>
<reference evidence="2" key="3">
    <citation type="submission" date="2021-02" db="UniProtKB">
        <authorList>
            <consortium name="EnsemblMetazoa"/>
        </authorList>
    </citation>
    <scope>IDENTIFICATION</scope>
    <source>
        <strain evidence="2">USDA</strain>
    </source>
</reference>